<keyword evidence="3" id="KW-1185">Reference proteome</keyword>
<protein>
    <submittedName>
        <fullName evidence="2">Uncharacterized protein</fullName>
    </submittedName>
</protein>
<keyword evidence="1" id="KW-0812">Transmembrane</keyword>
<evidence type="ECO:0000313" key="3">
    <source>
        <dbReference type="Proteomes" id="UP000199309"/>
    </source>
</evidence>
<accession>A0A1G9PY53</accession>
<dbReference type="Proteomes" id="UP000199309">
    <property type="component" value="Unassembled WGS sequence"/>
</dbReference>
<keyword evidence="1" id="KW-1133">Transmembrane helix</keyword>
<dbReference type="STRING" id="349095.SAMN05660299_00042"/>
<proteinExistence type="predicted"/>
<dbReference type="AlphaFoldDB" id="A0A1G9PY53"/>
<organism evidence="2 3">
    <name type="scientific">Megasphaera paucivorans</name>
    <dbReference type="NCBI Taxonomy" id="349095"/>
    <lineage>
        <taxon>Bacteria</taxon>
        <taxon>Bacillati</taxon>
        <taxon>Bacillota</taxon>
        <taxon>Negativicutes</taxon>
        <taxon>Veillonellales</taxon>
        <taxon>Veillonellaceae</taxon>
        <taxon>Megasphaera</taxon>
    </lineage>
</organism>
<sequence length="88" mass="9723">MLGGCAVGIITTWIITQINFRNLNIWFVALPIWVVPSLCVSIWLSYLLQIPYSVLAGSLMVGQLPPAIVGVLMVHALQRVYMPGRQSL</sequence>
<feature type="transmembrane region" description="Helical" evidence="1">
    <location>
        <begin position="25"/>
        <end position="46"/>
    </location>
</feature>
<dbReference type="RefSeq" id="WP_245675038.1">
    <property type="nucleotide sequence ID" value="NZ_FNHQ01000001.1"/>
</dbReference>
<evidence type="ECO:0000313" key="2">
    <source>
        <dbReference type="EMBL" id="SDM03699.1"/>
    </source>
</evidence>
<evidence type="ECO:0000256" key="1">
    <source>
        <dbReference type="SAM" id="Phobius"/>
    </source>
</evidence>
<name>A0A1G9PY53_9FIRM</name>
<feature type="transmembrane region" description="Helical" evidence="1">
    <location>
        <begin position="52"/>
        <end position="77"/>
    </location>
</feature>
<reference evidence="2 3" key="1">
    <citation type="submission" date="2016-10" db="EMBL/GenBank/DDBJ databases">
        <authorList>
            <person name="de Groot N.N."/>
        </authorList>
    </citation>
    <scope>NUCLEOTIDE SEQUENCE [LARGE SCALE GENOMIC DNA]</scope>
    <source>
        <strain evidence="2 3">DSM 16981</strain>
    </source>
</reference>
<dbReference type="EMBL" id="FNHQ01000001">
    <property type="protein sequence ID" value="SDM03699.1"/>
    <property type="molecule type" value="Genomic_DNA"/>
</dbReference>
<gene>
    <name evidence="2" type="ORF">SAMN05660299_00042</name>
</gene>
<keyword evidence="1" id="KW-0472">Membrane</keyword>